<reference evidence="2 3" key="1">
    <citation type="journal article" date="2015" name="Genome Announc.">
        <title>Expanding the biotechnology potential of lactobacilli through comparative genomics of 213 strains and associated genera.</title>
        <authorList>
            <person name="Sun Z."/>
            <person name="Harris H.M."/>
            <person name="McCann A."/>
            <person name="Guo C."/>
            <person name="Argimon S."/>
            <person name="Zhang W."/>
            <person name="Yang X."/>
            <person name="Jeffery I.B."/>
            <person name="Cooney J.C."/>
            <person name="Kagawa T.F."/>
            <person name="Liu W."/>
            <person name="Song Y."/>
            <person name="Salvetti E."/>
            <person name="Wrobel A."/>
            <person name="Rasinkangas P."/>
            <person name="Parkhill J."/>
            <person name="Rea M.C."/>
            <person name="O'Sullivan O."/>
            <person name="Ritari J."/>
            <person name="Douillard F.P."/>
            <person name="Paul Ross R."/>
            <person name="Yang R."/>
            <person name="Briner A.E."/>
            <person name="Felis G.E."/>
            <person name="de Vos W.M."/>
            <person name="Barrangou R."/>
            <person name="Klaenhammer T.R."/>
            <person name="Caufield P.W."/>
            <person name="Cui Y."/>
            <person name="Zhang H."/>
            <person name="O'Toole P.W."/>
        </authorList>
    </citation>
    <scope>NUCLEOTIDE SEQUENCE [LARGE SCALE GENOMIC DNA]</scope>
    <source>
        <strain evidence="2 3">DSM 19972</strain>
    </source>
</reference>
<dbReference type="PATRIC" id="fig|1423777.3.peg.753"/>
<dbReference type="Proteomes" id="UP000051686">
    <property type="component" value="Unassembled WGS sequence"/>
</dbReference>
<dbReference type="OrthoDB" id="8116329at2"/>
<dbReference type="AlphaFoldDB" id="A0A0R1MBW2"/>
<gene>
    <name evidence="2" type="ORF">FD46_GL000727</name>
</gene>
<dbReference type="EMBL" id="AZEH01000025">
    <property type="protein sequence ID" value="KRL05337.1"/>
    <property type="molecule type" value="Genomic_DNA"/>
</dbReference>
<dbReference type="STRING" id="1423777.FD46_GL000727"/>
<dbReference type="PROSITE" id="PS51186">
    <property type="entry name" value="GNAT"/>
    <property type="match status" value="1"/>
</dbReference>
<dbReference type="RefSeq" id="WP_057895694.1">
    <property type="nucleotide sequence ID" value="NZ_AZEH01000025.1"/>
</dbReference>
<evidence type="ECO:0000259" key="1">
    <source>
        <dbReference type="PROSITE" id="PS51186"/>
    </source>
</evidence>
<dbReference type="Gene3D" id="3.40.630.30">
    <property type="match status" value="1"/>
</dbReference>
<evidence type="ECO:0000313" key="3">
    <source>
        <dbReference type="Proteomes" id="UP000051686"/>
    </source>
</evidence>
<keyword evidence="3" id="KW-1185">Reference proteome</keyword>
<feature type="domain" description="N-acetyltransferase" evidence="1">
    <location>
        <begin position="4"/>
        <end position="160"/>
    </location>
</feature>
<dbReference type="SUPFAM" id="SSF55729">
    <property type="entry name" value="Acyl-CoA N-acyltransferases (Nat)"/>
    <property type="match status" value="1"/>
</dbReference>
<name>A0A0R1MBW2_9LACO</name>
<proteinExistence type="predicted"/>
<protein>
    <submittedName>
        <fullName evidence="2">Acetyltransferase</fullName>
    </submittedName>
</protein>
<dbReference type="InterPro" id="IPR000182">
    <property type="entry name" value="GNAT_dom"/>
</dbReference>
<dbReference type="InterPro" id="IPR016181">
    <property type="entry name" value="Acyl_CoA_acyltransferase"/>
</dbReference>
<accession>A0A0R1MBW2</accession>
<evidence type="ECO:0000313" key="2">
    <source>
        <dbReference type="EMBL" id="KRL05337.1"/>
    </source>
</evidence>
<comment type="caution">
    <text evidence="2">The sequence shown here is derived from an EMBL/GenBank/DDBJ whole genome shotgun (WGS) entry which is preliminary data.</text>
</comment>
<organism evidence="2 3">
    <name type="scientific">Liquorilactobacillus oeni DSM 19972</name>
    <dbReference type="NCBI Taxonomy" id="1423777"/>
    <lineage>
        <taxon>Bacteria</taxon>
        <taxon>Bacillati</taxon>
        <taxon>Bacillota</taxon>
        <taxon>Bacilli</taxon>
        <taxon>Lactobacillales</taxon>
        <taxon>Lactobacillaceae</taxon>
        <taxon>Liquorilactobacillus</taxon>
    </lineage>
</organism>
<sequence length="183" mass="20769">MHLEKIRAVNAAELTTLLHQAYQSDEILGIHFTAAAVEEEKVIAHLKTTPVFGYWIGGRLVTTISVRLPWSANPGPFQLPHLGWIATSPAFTRRGYAKKIIEEVISKYIQQELHASAVTLGTASEHPWLQQAYQTLGFQPFERVRKYADHETVYLLKVLDVEALTELKNNRLKKLIITKKQRG</sequence>
<keyword evidence="2" id="KW-0808">Transferase</keyword>
<dbReference type="GO" id="GO:0016747">
    <property type="term" value="F:acyltransferase activity, transferring groups other than amino-acyl groups"/>
    <property type="evidence" value="ECO:0007669"/>
    <property type="project" value="InterPro"/>
</dbReference>
<dbReference type="CDD" id="cd04301">
    <property type="entry name" value="NAT_SF"/>
    <property type="match status" value="1"/>
</dbReference>
<dbReference type="Pfam" id="PF00583">
    <property type="entry name" value="Acetyltransf_1"/>
    <property type="match status" value="1"/>
</dbReference>